<evidence type="ECO:0000313" key="1">
    <source>
        <dbReference type="EMBL" id="KAJ6230362.1"/>
    </source>
</evidence>
<reference evidence="1" key="1">
    <citation type="submission" date="2022-08" db="EMBL/GenBank/DDBJ databases">
        <title>Novel sulfate-reducing endosymbionts in the free-living metamonad Anaeramoeba.</title>
        <authorList>
            <person name="Jerlstrom-Hultqvist J."/>
            <person name="Cepicka I."/>
            <person name="Gallot-Lavallee L."/>
            <person name="Salas-Leiva D."/>
            <person name="Curtis B.A."/>
            <person name="Zahonova K."/>
            <person name="Pipaliya S."/>
            <person name="Dacks J."/>
            <person name="Roger A.J."/>
        </authorList>
    </citation>
    <scope>NUCLEOTIDE SEQUENCE</scope>
    <source>
        <strain evidence="1">Schooner1</strain>
    </source>
</reference>
<evidence type="ECO:0000313" key="2">
    <source>
        <dbReference type="Proteomes" id="UP001150062"/>
    </source>
</evidence>
<comment type="caution">
    <text evidence="1">The sequence shown here is derived from an EMBL/GenBank/DDBJ whole genome shotgun (WGS) entry which is preliminary data.</text>
</comment>
<organism evidence="1 2">
    <name type="scientific">Anaeramoeba flamelloides</name>
    <dbReference type="NCBI Taxonomy" id="1746091"/>
    <lineage>
        <taxon>Eukaryota</taxon>
        <taxon>Metamonada</taxon>
        <taxon>Anaeramoebidae</taxon>
        <taxon>Anaeramoeba</taxon>
    </lineage>
</organism>
<proteinExistence type="predicted"/>
<dbReference type="EMBL" id="JAOAOG010000313">
    <property type="protein sequence ID" value="KAJ6230362.1"/>
    <property type="molecule type" value="Genomic_DNA"/>
</dbReference>
<gene>
    <name evidence="1" type="ORF">M0813_07001</name>
</gene>
<dbReference type="Proteomes" id="UP001150062">
    <property type="component" value="Unassembled WGS sequence"/>
</dbReference>
<accession>A0ABQ8XCM9</accession>
<name>A0ABQ8XCM9_9EUKA</name>
<sequence>MFSSLFTRFRTKTTPHTAKPRFVSIDNPLLLDSVFGFEGYKKNSIFEKRLLVKRIKEIEKKKREYKQINLKDLEISVHKPQLRISKLGLVGVISQIFGNPLINAISYEIMRDKQSILYPNIDRNSKMNLSKTIQYLSNVVLIGSGKLTLQYIYTIAVNQEEIFPRFLKVSSLYAGSLYSLFAIPRSPNNRELWSIAGGIQTMAEFAIYYASIFRSMYKKITDRKRYKLAEKRVGVEFSNLISKSNKKTIKKEYPAERFLTVPFW</sequence>
<keyword evidence="2" id="KW-1185">Reference proteome</keyword>
<protein>
    <submittedName>
        <fullName evidence="1">Uncharacterized protein</fullName>
    </submittedName>
</protein>